<feature type="transmembrane region" description="Helical" evidence="6">
    <location>
        <begin position="224"/>
        <end position="243"/>
    </location>
</feature>
<sequence length="425" mass="47247">MATLIDLIGAVDNLGEEQPVLNRRAAILGITISFQVLTLICVLFRLYTRFFIMRSPWWDDLFVALSLVSVMIGSIAMCVMTTTGMGQHLLLLSATEFSGYLRAFWIANATYPCSTAFIKLALLFQYLRIYEKGSKFYIATLATIVFTSLWGLAYSIIGWVPTVPVAGFWNLEMPATRYGYGSLGVQAFVGTYESHAAINMLLDAVVLAIAVPMFFKQGMRKNSYWGLLGLFVLGGLVNMLSIWRLQSIVETHAATYPTFDPTFYGTTPIVLSAIEVDLAAICASLPVFWPVIQKSIGSVIIVTHEVKITREQRPAGYGSMEAGNDNVELRRQESEEVLLEDGDALPIQSNRFSFGSGDYYRNSFTSKQQMGTVASLGRVTSTRVQCKATDEVQHEFWRIQRGTLGSADGTARWNLRPVAREFAEE</sequence>
<feature type="transmembrane region" description="Helical" evidence="6">
    <location>
        <begin position="103"/>
        <end position="124"/>
    </location>
</feature>
<accession>A0ABR4ERY5</accession>
<protein>
    <recommendedName>
        <fullName evidence="7">Rhodopsin domain-containing protein</fullName>
    </recommendedName>
</protein>
<feature type="domain" description="Rhodopsin" evidence="7">
    <location>
        <begin position="44"/>
        <end position="294"/>
    </location>
</feature>
<feature type="transmembrane region" description="Helical" evidence="6">
    <location>
        <begin position="196"/>
        <end position="215"/>
    </location>
</feature>
<comment type="similarity">
    <text evidence="5">Belongs to the SAT4 family.</text>
</comment>
<evidence type="ECO:0000256" key="5">
    <source>
        <dbReference type="ARBA" id="ARBA00038359"/>
    </source>
</evidence>
<evidence type="ECO:0000256" key="4">
    <source>
        <dbReference type="ARBA" id="ARBA00023136"/>
    </source>
</evidence>
<evidence type="ECO:0000256" key="6">
    <source>
        <dbReference type="SAM" id="Phobius"/>
    </source>
</evidence>
<dbReference type="PANTHER" id="PTHR33048">
    <property type="entry name" value="PTH11-LIKE INTEGRAL MEMBRANE PROTEIN (AFU_ORTHOLOGUE AFUA_5G11245)"/>
    <property type="match status" value="1"/>
</dbReference>
<keyword evidence="3 6" id="KW-1133">Transmembrane helix</keyword>
<feature type="transmembrane region" description="Helical" evidence="6">
    <location>
        <begin position="60"/>
        <end position="83"/>
    </location>
</feature>
<comment type="caution">
    <text evidence="8">The sequence shown here is derived from an EMBL/GenBank/DDBJ whole genome shotgun (WGS) entry which is preliminary data.</text>
</comment>
<keyword evidence="2 6" id="KW-0812">Transmembrane</keyword>
<comment type="subcellular location">
    <subcellularLocation>
        <location evidence="1">Membrane</location>
        <topology evidence="1">Multi-pass membrane protein</topology>
    </subcellularLocation>
</comment>
<dbReference type="EMBL" id="JBAWTH010000032">
    <property type="protein sequence ID" value="KAL2285200.1"/>
    <property type="molecule type" value="Genomic_DNA"/>
</dbReference>
<evidence type="ECO:0000256" key="3">
    <source>
        <dbReference type="ARBA" id="ARBA00022989"/>
    </source>
</evidence>
<feature type="transmembrane region" description="Helical" evidence="6">
    <location>
        <begin position="136"/>
        <end position="160"/>
    </location>
</feature>
<organism evidence="8 9">
    <name type="scientific">Diaporthe vaccinii</name>
    <dbReference type="NCBI Taxonomy" id="105482"/>
    <lineage>
        <taxon>Eukaryota</taxon>
        <taxon>Fungi</taxon>
        <taxon>Dikarya</taxon>
        <taxon>Ascomycota</taxon>
        <taxon>Pezizomycotina</taxon>
        <taxon>Sordariomycetes</taxon>
        <taxon>Sordariomycetidae</taxon>
        <taxon>Diaporthales</taxon>
        <taxon>Diaporthaceae</taxon>
        <taxon>Diaporthe</taxon>
        <taxon>Diaporthe eres species complex</taxon>
    </lineage>
</organism>
<dbReference type="InterPro" id="IPR049326">
    <property type="entry name" value="Rhodopsin_dom_fungi"/>
</dbReference>
<name>A0ABR4ERY5_9PEZI</name>
<reference evidence="8 9" key="1">
    <citation type="submission" date="2024-03" db="EMBL/GenBank/DDBJ databases">
        <title>A high-quality draft genome sequence of Diaporthe vaccinii, a causative agent of upright dieback and viscid rot disease in cranberry plants.</title>
        <authorList>
            <person name="Sarrasin M."/>
            <person name="Lang B.F."/>
            <person name="Burger G."/>
        </authorList>
    </citation>
    <scope>NUCLEOTIDE SEQUENCE [LARGE SCALE GENOMIC DNA]</scope>
    <source>
        <strain evidence="8 9">IS7</strain>
    </source>
</reference>
<keyword evidence="9" id="KW-1185">Reference proteome</keyword>
<evidence type="ECO:0000313" key="9">
    <source>
        <dbReference type="Proteomes" id="UP001600888"/>
    </source>
</evidence>
<feature type="transmembrane region" description="Helical" evidence="6">
    <location>
        <begin position="25"/>
        <end position="48"/>
    </location>
</feature>
<dbReference type="Pfam" id="PF20684">
    <property type="entry name" value="Fung_rhodopsin"/>
    <property type="match status" value="1"/>
</dbReference>
<dbReference type="PANTHER" id="PTHR33048:SF47">
    <property type="entry name" value="INTEGRAL MEMBRANE PROTEIN-RELATED"/>
    <property type="match status" value="1"/>
</dbReference>
<evidence type="ECO:0000256" key="2">
    <source>
        <dbReference type="ARBA" id="ARBA00022692"/>
    </source>
</evidence>
<gene>
    <name evidence="8" type="ORF">FJTKL_08417</name>
</gene>
<dbReference type="InterPro" id="IPR052337">
    <property type="entry name" value="SAT4-like"/>
</dbReference>
<evidence type="ECO:0000313" key="8">
    <source>
        <dbReference type="EMBL" id="KAL2285200.1"/>
    </source>
</evidence>
<proteinExistence type="inferred from homology"/>
<dbReference type="Proteomes" id="UP001600888">
    <property type="component" value="Unassembled WGS sequence"/>
</dbReference>
<evidence type="ECO:0000259" key="7">
    <source>
        <dbReference type="Pfam" id="PF20684"/>
    </source>
</evidence>
<evidence type="ECO:0000256" key="1">
    <source>
        <dbReference type="ARBA" id="ARBA00004141"/>
    </source>
</evidence>
<keyword evidence="4 6" id="KW-0472">Membrane</keyword>